<organism evidence="2 3">
    <name type="scientific">Saccharothrix variisporea</name>
    <dbReference type="NCBI Taxonomy" id="543527"/>
    <lineage>
        <taxon>Bacteria</taxon>
        <taxon>Bacillati</taxon>
        <taxon>Actinomycetota</taxon>
        <taxon>Actinomycetes</taxon>
        <taxon>Pseudonocardiales</taxon>
        <taxon>Pseudonocardiaceae</taxon>
        <taxon>Saccharothrix</taxon>
    </lineage>
</organism>
<gene>
    <name evidence="2" type="ORF">DFJ66_8116</name>
</gene>
<reference evidence="2 3" key="1">
    <citation type="submission" date="2018-10" db="EMBL/GenBank/DDBJ databases">
        <title>Sequencing the genomes of 1000 actinobacteria strains.</title>
        <authorList>
            <person name="Klenk H.-P."/>
        </authorList>
    </citation>
    <scope>NUCLEOTIDE SEQUENCE [LARGE SCALE GENOMIC DNA]</scope>
    <source>
        <strain evidence="2 3">DSM 43911</strain>
    </source>
</reference>
<name>A0A495XKW6_9PSEU</name>
<dbReference type="OrthoDB" id="4250829at2"/>
<feature type="chain" id="PRO_5038423391" description="Peptidase inhibitor family I36" evidence="1">
    <location>
        <begin position="27"/>
        <end position="173"/>
    </location>
</feature>
<dbReference type="EMBL" id="RBXR01000001">
    <property type="protein sequence ID" value="RKT74747.1"/>
    <property type="molecule type" value="Genomic_DNA"/>
</dbReference>
<dbReference type="RefSeq" id="WP_147459525.1">
    <property type="nucleotide sequence ID" value="NZ_JBIUBA010000006.1"/>
</dbReference>
<evidence type="ECO:0000313" key="3">
    <source>
        <dbReference type="Proteomes" id="UP000272729"/>
    </source>
</evidence>
<proteinExistence type="predicted"/>
<comment type="caution">
    <text evidence="2">The sequence shown here is derived from an EMBL/GenBank/DDBJ whole genome shotgun (WGS) entry which is preliminary data.</text>
</comment>
<protein>
    <recommendedName>
        <fullName evidence="4">Peptidase inhibitor family I36</fullName>
    </recommendedName>
</protein>
<feature type="signal peptide" evidence="1">
    <location>
        <begin position="1"/>
        <end position="26"/>
    </location>
</feature>
<dbReference type="AlphaFoldDB" id="A0A495XKW6"/>
<keyword evidence="1" id="KW-0732">Signal</keyword>
<evidence type="ECO:0000313" key="2">
    <source>
        <dbReference type="EMBL" id="RKT74747.1"/>
    </source>
</evidence>
<keyword evidence="3" id="KW-1185">Reference proteome</keyword>
<sequence length="173" mass="18938">MREIRRVVAGVVLALTMGAAMGTAHTAEASTDPANVRQQVAAPAPAGESEWVDVAQARLLSSAGETGALSYPAKCFGYEGKFRDGTDVRRVNWTTARDECFGIAPDRTIWHTWPGAGRWHRMPGNGRADNTTGKFWEKANGDRRVAVWVKGGSGNWCQDFIHGKGWTGRWFDC</sequence>
<evidence type="ECO:0000256" key="1">
    <source>
        <dbReference type="SAM" id="SignalP"/>
    </source>
</evidence>
<dbReference type="Proteomes" id="UP000272729">
    <property type="component" value="Unassembled WGS sequence"/>
</dbReference>
<accession>A0A495XKW6</accession>
<evidence type="ECO:0008006" key="4">
    <source>
        <dbReference type="Google" id="ProtNLM"/>
    </source>
</evidence>